<feature type="signal peptide" evidence="2">
    <location>
        <begin position="1"/>
        <end position="27"/>
    </location>
</feature>
<keyword evidence="5" id="KW-1185">Reference proteome</keyword>
<dbReference type="SMART" id="SM00093">
    <property type="entry name" value="SERPIN"/>
    <property type="match status" value="1"/>
</dbReference>
<evidence type="ECO:0000313" key="5">
    <source>
        <dbReference type="Proteomes" id="UP000319103"/>
    </source>
</evidence>
<evidence type="ECO:0000256" key="2">
    <source>
        <dbReference type="SAM" id="SignalP"/>
    </source>
</evidence>
<dbReference type="RefSeq" id="WP_141632490.1">
    <property type="nucleotide sequence ID" value="NZ_VIGB01000003.1"/>
</dbReference>
<dbReference type="GO" id="GO:0004867">
    <property type="term" value="F:serine-type endopeptidase inhibitor activity"/>
    <property type="evidence" value="ECO:0007669"/>
    <property type="project" value="InterPro"/>
</dbReference>
<dbReference type="InterPro" id="IPR023795">
    <property type="entry name" value="Serpin_CS"/>
</dbReference>
<dbReference type="PANTHER" id="PTHR11461">
    <property type="entry name" value="SERINE PROTEASE INHIBITOR, SERPIN"/>
    <property type="match status" value="1"/>
</dbReference>
<protein>
    <submittedName>
        <fullName evidence="4">Serpin family protein</fullName>
    </submittedName>
</protein>
<evidence type="ECO:0000256" key="1">
    <source>
        <dbReference type="RuleBase" id="RU000411"/>
    </source>
</evidence>
<dbReference type="InterPro" id="IPR042178">
    <property type="entry name" value="Serpin_sf_1"/>
</dbReference>
<dbReference type="Proteomes" id="UP000319103">
    <property type="component" value="Unassembled WGS sequence"/>
</dbReference>
<dbReference type="EMBL" id="VIGB01000003">
    <property type="protein sequence ID" value="TQF01767.1"/>
    <property type="molecule type" value="Genomic_DNA"/>
</dbReference>
<dbReference type="AlphaFoldDB" id="A0A540VYH3"/>
<dbReference type="PROSITE" id="PS00284">
    <property type="entry name" value="SERPIN"/>
    <property type="match status" value="1"/>
</dbReference>
<keyword evidence="2" id="KW-0732">Signal</keyword>
<dbReference type="Gene3D" id="3.30.497.10">
    <property type="entry name" value="Antithrombin, subunit I, domain 2"/>
    <property type="match status" value="1"/>
</dbReference>
<dbReference type="OrthoDB" id="9764871at2"/>
<dbReference type="Gene3D" id="2.30.39.10">
    <property type="entry name" value="Alpha-1-antitrypsin, domain 1"/>
    <property type="match status" value="1"/>
</dbReference>
<comment type="caution">
    <text evidence="4">The sequence shown here is derived from an EMBL/GenBank/DDBJ whole genome shotgun (WGS) entry which is preliminary data.</text>
</comment>
<dbReference type="PROSITE" id="PS51257">
    <property type="entry name" value="PROKAR_LIPOPROTEIN"/>
    <property type="match status" value="1"/>
</dbReference>
<dbReference type="InterPro" id="IPR000215">
    <property type="entry name" value="Serpin_fam"/>
</dbReference>
<sequence length="428" mass="43953">MRTKRTGWVAGLAALAALLAGCGSSGAPGAGELRAAPVAEAVPTDSELKGTAAGTEAFGLDLYRTVGGQRNMVLSPAGLASALGMALPGARGTTAREMSTVLHTDLPADRYAMALGALTGDQKSGGDGLVLKQSDTAWTQRGYPVSQDYLALLAAAFHAGLYTADFEKDPQGATKAVNALVEQQTGGRIKNLFDPGSLGPGTLLTLTDALYFTAKWQQPFKPEDSADQPFHRLDGSTDTVRMMNQTSRLGYAHGGGGSSGPSWQAVELPYQGGNLAMDLVLPDSGELEAFRKSLSGAALDGMLGALHDTEVELAVPKFGFNSGGSLNEPLAALGMGSAFGPSADFSGLAAPGAKPPTIDQVVQKAMVLVDEKGTTAAAGSGVHMGATAAAPPQVAVHLVLDRPFFFLIRNVQTGQPLFLGQVTDPATN</sequence>
<dbReference type="InterPro" id="IPR042185">
    <property type="entry name" value="Serpin_sf_2"/>
</dbReference>
<dbReference type="InterPro" id="IPR036186">
    <property type="entry name" value="Serpin_sf"/>
</dbReference>
<dbReference type="InterPro" id="IPR023796">
    <property type="entry name" value="Serpin_dom"/>
</dbReference>
<organism evidence="4 5">
    <name type="scientific">Kitasatospora acidiphila</name>
    <dbReference type="NCBI Taxonomy" id="2567942"/>
    <lineage>
        <taxon>Bacteria</taxon>
        <taxon>Bacillati</taxon>
        <taxon>Actinomycetota</taxon>
        <taxon>Actinomycetes</taxon>
        <taxon>Kitasatosporales</taxon>
        <taxon>Streptomycetaceae</taxon>
        <taxon>Kitasatospora</taxon>
    </lineage>
</organism>
<dbReference type="SUPFAM" id="SSF56574">
    <property type="entry name" value="Serpins"/>
    <property type="match status" value="1"/>
</dbReference>
<gene>
    <name evidence="4" type="ORF">E6W39_05245</name>
</gene>
<evidence type="ECO:0000259" key="3">
    <source>
        <dbReference type="SMART" id="SM00093"/>
    </source>
</evidence>
<feature type="domain" description="Serpin" evidence="3">
    <location>
        <begin position="60"/>
        <end position="425"/>
    </location>
</feature>
<comment type="similarity">
    <text evidence="1">Belongs to the serpin family.</text>
</comment>
<evidence type="ECO:0000313" key="4">
    <source>
        <dbReference type="EMBL" id="TQF01767.1"/>
    </source>
</evidence>
<accession>A0A540VYH3</accession>
<reference evidence="4 5" key="1">
    <citation type="submission" date="2019-06" db="EMBL/GenBank/DDBJ databases">
        <title>Description of Kitasatospora acidophila sp. nov. isolated from pine grove soil, and reclassification of Streptomyces novaecaesareae to Kitasatospora novaeceasareae comb. nov.</title>
        <authorList>
            <person name="Kim M.J."/>
        </authorList>
    </citation>
    <scope>NUCLEOTIDE SEQUENCE [LARGE SCALE GENOMIC DNA]</scope>
    <source>
        <strain evidence="4 5">MMS16-CNU292</strain>
    </source>
</reference>
<name>A0A540VYH3_9ACTN</name>
<dbReference type="Pfam" id="PF00079">
    <property type="entry name" value="Serpin"/>
    <property type="match status" value="1"/>
</dbReference>
<dbReference type="PANTHER" id="PTHR11461:SF211">
    <property type="entry name" value="GH10112P-RELATED"/>
    <property type="match status" value="1"/>
</dbReference>
<dbReference type="GO" id="GO:0005615">
    <property type="term" value="C:extracellular space"/>
    <property type="evidence" value="ECO:0007669"/>
    <property type="project" value="InterPro"/>
</dbReference>
<feature type="chain" id="PRO_5039566858" evidence="2">
    <location>
        <begin position="28"/>
        <end position="428"/>
    </location>
</feature>
<dbReference type="CDD" id="cd19590">
    <property type="entry name" value="serpin_thermopin-like"/>
    <property type="match status" value="1"/>
</dbReference>
<proteinExistence type="inferred from homology"/>